<accession>A0A1M7TB18</accession>
<protein>
    <submittedName>
        <fullName evidence="4">Homoserine O-acetyltransferase</fullName>
    </submittedName>
</protein>
<proteinExistence type="predicted"/>
<name>A0A1M7TB18_9BRAD</name>
<dbReference type="OrthoDB" id="9800754at2"/>
<dbReference type="InterPro" id="IPR008220">
    <property type="entry name" value="HAT_MetX-like"/>
</dbReference>
<evidence type="ECO:0000313" key="5">
    <source>
        <dbReference type="Proteomes" id="UP000184096"/>
    </source>
</evidence>
<dbReference type="PANTHER" id="PTHR32268">
    <property type="entry name" value="HOMOSERINE O-ACETYLTRANSFERASE"/>
    <property type="match status" value="1"/>
</dbReference>
<dbReference type="GO" id="GO:0009092">
    <property type="term" value="P:homoserine metabolic process"/>
    <property type="evidence" value="ECO:0007669"/>
    <property type="project" value="TreeGrafter"/>
</dbReference>
<evidence type="ECO:0000313" key="4">
    <source>
        <dbReference type="EMBL" id="SHN67924.1"/>
    </source>
</evidence>
<gene>
    <name evidence="4" type="ORF">SAMN05444170_1260</name>
</gene>
<evidence type="ECO:0000256" key="1">
    <source>
        <dbReference type="ARBA" id="ARBA00022679"/>
    </source>
</evidence>
<evidence type="ECO:0000256" key="2">
    <source>
        <dbReference type="SAM" id="MobiDB-lite"/>
    </source>
</evidence>
<dbReference type="GO" id="GO:0009086">
    <property type="term" value="P:methionine biosynthetic process"/>
    <property type="evidence" value="ECO:0007669"/>
    <property type="project" value="TreeGrafter"/>
</dbReference>
<dbReference type="AlphaFoldDB" id="A0A1M7TB18"/>
<reference evidence="5" key="1">
    <citation type="submission" date="2016-11" db="EMBL/GenBank/DDBJ databases">
        <authorList>
            <person name="Varghese N."/>
            <person name="Submissions S."/>
        </authorList>
    </citation>
    <scope>NUCLEOTIDE SEQUENCE [LARGE SCALE GENOMIC DNA]</scope>
    <source>
        <strain evidence="5">GAS401</strain>
    </source>
</reference>
<dbReference type="InterPro" id="IPR000073">
    <property type="entry name" value="AB_hydrolase_1"/>
</dbReference>
<dbReference type="PANTHER" id="PTHR32268:SF11">
    <property type="entry name" value="HOMOSERINE O-ACETYLTRANSFERASE"/>
    <property type="match status" value="1"/>
</dbReference>
<feature type="region of interest" description="Disordered" evidence="2">
    <location>
        <begin position="1"/>
        <end position="37"/>
    </location>
</feature>
<evidence type="ECO:0000259" key="3">
    <source>
        <dbReference type="Pfam" id="PF00561"/>
    </source>
</evidence>
<dbReference type="InterPro" id="IPR029058">
    <property type="entry name" value="AB_hydrolase_fold"/>
</dbReference>
<dbReference type="EMBL" id="LT670849">
    <property type="protein sequence ID" value="SHN67924.1"/>
    <property type="molecule type" value="Genomic_DNA"/>
</dbReference>
<dbReference type="GO" id="GO:0004414">
    <property type="term" value="F:homoserine O-acetyltransferase activity"/>
    <property type="evidence" value="ECO:0007669"/>
    <property type="project" value="TreeGrafter"/>
</dbReference>
<dbReference type="Proteomes" id="UP000184096">
    <property type="component" value="Chromosome I"/>
</dbReference>
<keyword evidence="5" id="KW-1185">Reference proteome</keyword>
<keyword evidence="1 4" id="KW-0808">Transferase</keyword>
<dbReference type="SUPFAM" id="SSF53474">
    <property type="entry name" value="alpha/beta-Hydrolases"/>
    <property type="match status" value="1"/>
</dbReference>
<organism evidence="4 5">
    <name type="scientific">Bradyrhizobium erythrophlei</name>
    <dbReference type="NCBI Taxonomy" id="1437360"/>
    <lineage>
        <taxon>Bacteria</taxon>
        <taxon>Pseudomonadati</taxon>
        <taxon>Pseudomonadota</taxon>
        <taxon>Alphaproteobacteria</taxon>
        <taxon>Hyphomicrobiales</taxon>
        <taxon>Nitrobacteraceae</taxon>
        <taxon>Bradyrhizobium</taxon>
    </lineage>
</organism>
<feature type="domain" description="AB hydrolase-1" evidence="3">
    <location>
        <begin position="108"/>
        <end position="355"/>
    </location>
</feature>
<dbReference type="Gene3D" id="3.40.50.1820">
    <property type="entry name" value="alpha/beta hydrolase"/>
    <property type="match status" value="1"/>
</dbReference>
<sequence>MRATRPHPGIRQPRSLHSANPLVYRPAQPAAKPDNQGERRVKSIIHAAGLAAGLGLLLSFSAAAHTPQQPPHQSYSEGDLKLESGEVIKDFAISYVTHGKLNDAKSNAILMVTALGGNHHRIDFMIGPGKALDPDKYFIICTDAIGNGLTTSPSNSKSQPRMSFPKYAMRDMVESQYRLLKEKFGIDHVIAVVGPSMGGMQALQWGVSHPDFMDALVAMVPLAKTPAWSVAVVEASRKAIMNDAAWNGGNYDAPPEKGIRLMRDILNLISARTPDMYSAQFKNGMDALPWMEQQETAMLKAMDANDWIYQTWAYERHDVGTTPGFNGDTAKALASIKAKTLIMTGTKDLLNPEFEPLETGKNIVGVKMMTISPGTITGHASAGGAIAADVEFLNRETAAFLQSVRPGAAR</sequence>
<dbReference type="Pfam" id="PF00561">
    <property type="entry name" value="Abhydrolase_1"/>
    <property type="match status" value="1"/>
</dbReference>